<proteinExistence type="predicted"/>
<evidence type="ECO:0000313" key="2">
    <source>
        <dbReference type="Proteomes" id="UP000694562"/>
    </source>
</evidence>
<dbReference type="AlphaFoldDB" id="A0A8C4V190"/>
<name>A0A8C4V190_FALTI</name>
<evidence type="ECO:0000313" key="1">
    <source>
        <dbReference type="Ensembl" id="ENSFTIP00000020637.1"/>
    </source>
</evidence>
<dbReference type="OrthoDB" id="6052143at2759"/>
<accession>A0A8C4V190</accession>
<organism evidence="1 2">
    <name type="scientific">Falco tinnunculus</name>
    <name type="common">Common kestrel</name>
    <dbReference type="NCBI Taxonomy" id="100819"/>
    <lineage>
        <taxon>Eukaryota</taxon>
        <taxon>Metazoa</taxon>
        <taxon>Chordata</taxon>
        <taxon>Craniata</taxon>
        <taxon>Vertebrata</taxon>
        <taxon>Euteleostomi</taxon>
        <taxon>Archelosauria</taxon>
        <taxon>Archosauria</taxon>
        <taxon>Dinosauria</taxon>
        <taxon>Saurischia</taxon>
        <taxon>Theropoda</taxon>
        <taxon>Coelurosauria</taxon>
        <taxon>Aves</taxon>
        <taxon>Neognathae</taxon>
        <taxon>Neoaves</taxon>
        <taxon>Telluraves</taxon>
        <taxon>Australaves</taxon>
        <taxon>Falconiformes</taxon>
        <taxon>Falconidae</taxon>
        <taxon>Falco</taxon>
    </lineage>
</organism>
<keyword evidence="2" id="KW-1185">Reference proteome</keyword>
<sequence>FRNEIFWSVTQVVFLSRIFPKVKHIVVDEAQNFQSEGNWHQCAWELVKKKSGIFWVFLDFVQFTHTYGLERRIVFGIHPVPAGEEISLSFALLQSQTSHEQA</sequence>
<dbReference type="Ensembl" id="ENSFTIT00000021496.1">
    <property type="protein sequence ID" value="ENSFTIP00000020637.1"/>
    <property type="gene ID" value="ENSFTIG00000013468.1"/>
</dbReference>
<reference evidence="1" key="1">
    <citation type="submission" date="2025-08" db="UniProtKB">
        <authorList>
            <consortium name="Ensembl"/>
        </authorList>
    </citation>
    <scope>IDENTIFICATION</scope>
</reference>
<reference evidence="1" key="2">
    <citation type="submission" date="2025-09" db="UniProtKB">
        <authorList>
            <consortium name="Ensembl"/>
        </authorList>
    </citation>
    <scope>IDENTIFICATION</scope>
</reference>
<protein>
    <submittedName>
        <fullName evidence="1">Uncharacterized protein</fullName>
    </submittedName>
</protein>
<dbReference type="Proteomes" id="UP000694562">
    <property type="component" value="Unplaced"/>
</dbReference>